<sequence>MKRIAFIPAASLWLSSNANAAVETGAAPAGSLFQVLLGLVLVLGLMAALAWALKRFGATRAAGSAVIRVVGGVSVGGRERVLVVEAGDQWIVIGVAPGRVNALATMARQENSAPMAGPAAKNFAGWLKQTMEKRNAQ</sequence>
<evidence type="ECO:0000256" key="5">
    <source>
        <dbReference type="ARBA" id="ARBA00023143"/>
    </source>
</evidence>
<feature type="transmembrane region" description="Helical" evidence="7">
    <location>
        <begin position="30"/>
        <end position="53"/>
    </location>
</feature>
<dbReference type="PANTHER" id="PTHR38766">
    <property type="entry name" value="FLAGELLAR PROTEIN FLIO"/>
    <property type="match status" value="1"/>
</dbReference>
<evidence type="ECO:0000256" key="7">
    <source>
        <dbReference type="RuleBase" id="RU362064"/>
    </source>
</evidence>
<dbReference type="GO" id="GO:0005886">
    <property type="term" value="C:plasma membrane"/>
    <property type="evidence" value="ECO:0007669"/>
    <property type="project" value="UniProtKB-SubCell"/>
</dbReference>
<comment type="caution">
    <text evidence="9">The sequence shown here is derived from an EMBL/GenBank/DDBJ whole genome shotgun (WGS) entry which is preliminary data.</text>
</comment>
<dbReference type="Proteomes" id="UP000286806">
    <property type="component" value="Unassembled WGS sequence"/>
</dbReference>
<dbReference type="PANTHER" id="PTHR38766:SF1">
    <property type="entry name" value="FLAGELLAR PROTEIN FLIO"/>
    <property type="match status" value="1"/>
</dbReference>
<evidence type="ECO:0000256" key="3">
    <source>
        <dbReference type="ARBA" id="ARBA00022989"/>
    </source>
</evidence>
<evidence type="ECO:0000256" key="8">
    <source>
        <dbReference type="SAM" id="SignalP"/>
    </source>
</evidence>
<evidence type="ECO:0000256" key="1">
    <source>
        <dbReference type="ARBA" id="ARBA00022475"/>
    </source>
</evidence>
<dbReference type="InterPro" id="IPR052205">
    <property type="entry name" value="FliO/MopB"/>
</dbReference>
<dbReference type="InterPro" id="IPR022781">
    <property type="entry name" value="Flagellar_biosynth_FliO"/>
</dbReference>
<keyword evidence="9" id="KW-0966">Cell projection</keyword>
<dbReference type="NCBIfam" id="TIGR03500">
    <property type="entry name" value="FliO_TIGR"/>
    <property type="match status" value="1"/>
</dbReference>
<dbReference type="GO" id="GO:0044781">
    <property type="term" value="P:bacterial-type flagellum organization"/>
    <property type="evidence" value="ECO:0007669"/>
    <property type="project" value="UniProtKB-UniRule"/>
</dbReference>
<keyword evidence="9" id="KW-0969">Cilium</keyword>
<dbReference type="AlphaFoldDB" id="A0A401JDA0"/>
<proteinExistence type="inferred from homology"/>
<evidence type="ECO:0000313" key="10">
    <source>
        <dbReference type="Proteomes" id="UP000286806"/>
    </source>
</evidence>
<accession>A0A401JDA0</accession>
<keyword evidence="9" id="KW-0282">Flagellum</keyword>
<keyword evidence="2 7" id="KW-0812">Transmembrane</keyword>
<evidence type="ECO:0000256" key="4">
    <source>
        <dbReference type="ARBA" id="ARBA00023136"/>
    </source>
</evidence>
<evidence type="ECO:0000256" key="2">
    <source>
        <dbReference type="ARBA" id="ARBA00022692"/>
    </source>
</evidence>
<protein>
    <recommendedName>
        <fullName evidence="7">Flagellar protein</fullName>
    </recommendedName>
</protein>
<name>A0A401JDA0_9PROT</name>
<dbReference type="GO" id="GO:0009425">
    <property type="term" value="C:bacterial-type flagellum basal body"/>
    <property type="evidence" value="ECO:0007669"/>
    <property type="project" value="UniProtKB-SubCell"/>
</dbReference>
<keyword evidence="1 7" id="KW-1003">Cell membrane</keyword>
<feature type="signal peptide" evidence="8">
    <location>
        <begin position="1"/>
        <end position="20"/>
    </location>
</feature>
<feature type="chain" id="PRO_5019247103" description="Flagellar protein" evidence="8">
    <location>
        <begin position="21"/>
        <end position="137"/>
    </location>
</feature>
<dbReference type="OrthoDB" id="9182371at2"/>
<dbReference type="EMBL" id="BGOW01000013">
    <property type="protein sequence ID" value="GBL45642.1"/>
    <property type="molecule type" value="Genomic_DNA"/>
</dbReference>
<dbReference type="Pfam" id="PF04347">
    <property type="entry name" value="FliO"/>
    <property type="match status" value="1"/>
</dbReference>
<comment type="subcellular location">
    <subcellularLocation>
        <location evidence="7">Cell membrane</location>
    </subcellularLocation>
    <subcellularLocation>
        <location evidence="7">Bacterial flagellum basal body</location>
    </subcellularLocation>
</comment>
<keyword evidence="4 7" id="KW-0472">Membrane</keyword>
<keyword evidence="5 7" id="KW-0975">Bacterial flagellum</keyword>
<keyword evidence="8" id="KW-0732">Signal</keyword>
<evidence type="ECO:0000313" key="9">
    <source>
        <dbReference type="EMBL" id="GBL45642.1"/>
    </source>
</evidence>
<gene>
    <name evidence="9" type="ORF">SFMTTN_1452</name>
</gene>
<reference evidence="9 10" key="1">
    <citation type="journal article" date="2019" name="Front. Microbiol.">
        <title>Genomes of Neutrophilic Sulfur-Oxidizing Chemolithoautotrophs Representing 9 Proteobacterial Species From 8 Genera.</title>
        <authorList>
            <person name="Watanabe T."/>
            <person name="Kojima H."/>
            <person name="Umezawa K."/>
            <person name="Hori C."/>
            <person name="Takasuka T.E."/>
            <person name="Kato Y."/>
            <person name="Fukui M."/>
        </authorList>
    </citation>
    <scope>NUCLEOTIDE SEQUENCE [LARGE SCALE GENOMIC DNA]</scope>
    <source>
        <strain evidence="9 10">TTN</strain>
    </source>
</reference>
<organism evidence="9 10">
    <name type="scientific">Sulfuriferula multivorans</name>
    <dbReference type="NCBI Taxonomy" id="1559896"/>
    <lineage>
        <taxon>Bacteria</taxon>
        <taxon>Pseudomonadati</taxon>
        <taxon>Pseudomonadota</taxon>
        <taxon>Betaproteobacteria</taxon>
        <taxon>Nitrosomonadales</taxon>
        <taxon>Sulfuricellaceae</taxon>
        <taxon>Sulfuriferula</taxon>
    </lineage>
</organism>
<comment type="similarity">
    <text evidence="6 7">Belongs to the FliO/MopB family.</text>
</comment>
<keyword evidence="3 7" id="KW-1133">Transmembrane helix</keyword>
<keyword evidence="10" id="KW-1185">Reference proteome</keyword>
<dbReference type="RefSeq" id="WP_124704448.1">
    <property type="nucleotide sequence ID" value="NZ_BGOW01000013.1"/>
</dbReference>
<evidence type="ECO:0000256" key="6">
    <source>
        <dbReference type="ARBA" id="ARBA00037937"/>
    </source>
</evidence>